<dbReference type="PANTHER" id="PTHR15565:SF0">
    <property type="entry name" value="PROTEIN AATF"/>
    <property type="match status" value="1"/>
</dbReference>
<dbReference type="InterPro" id="IPR012617">
    <property type="entry name" value="AATF_C"/>
</dbReference>
<feature type="compositionally biased region" description="Polar residues" evidence="3">
    <location>
        <begin position="168"/>
        <end position="178"/>
    </location>
</feature>
<feature type="domain" description="Apoptosis-antagonizing transcription factor C-terminal" evidence="4">
    <location>
        <begin position="410"/>
        <end position="489"/>
    </location>
</feature>
<dbReference type="Proteomes" id="UP000008783">
    <property type="component" value="Unassembled WGS sequence"/>
</dbReference>
<dbReference type="HOGENOM" id="CLU_018299_2_1_1"/>
<organism evidence="6 7">
    <name type="scientific">Puccinia graminis f. sp. tritici (strain CRL 75-36-700-3 / race SCCL)</name>
    <name type="common">Black stem rust fungus</name>
    <dbReference type="NCBI Taxonomy" id="418459"/>
    <lineage>
        <taxon>Eukaryota</taxon>
        <taxon>Fungi</taxon>
        <taxon>Dikarya</taxon>
        <taxon>Basidiomycota</taxon>
        <taxon>Pucciniomycotina</taxon>
        <taxon>Pucciniomycetes</taxon>
        <taxon>Pucciniales</taxon>
        <taxon>Pucciniaceae</taxon>
        <taxon>Puccinia</taxon>
    </lineage>
</organism>
<accession>E3LA32</accession>
<protein>
    <recommendedName>
        <fullName evidence="2">Protein BFR2</fullName>
    </recommendedName>
</protein>
<dbReference type="EMBL" id="DS178392">
    <property type="protein sequence ID" value="EFP93407.1"/>
    <property type="molecule type" value="Genomic_DNA"/>
</dbReference>
<name>E3LA32_PUCGT</name>
<feature type="compositionally biased region" description="Basic and acidic residues" evidence="3">
    <location>
        <begin position="23"/>
        <end position="37"/>
    </location>
</feature>
<dbReference type="VEuPathDB" id="FungiDB:PGTG_19484"/>
<reference evidence="7" key="2">
    <citation type="journal article" date="2011" name="Proc. Natl. Acad. Sci. U.S.A.">
        <title>Obligate biotrophy features unraveled by the genomic analysis of rust fungi.</title>
        <authorList>
            <person name="Duplessis S."/>
            <person name="Cuomo C.A."/>
            <person name="Lin Y.-C."/>
            <person name="Aerts A."/>
            <person name="Tisserant E."/>
            <person name="Veneault-Fourrey C."/>
            <person name="Joly D.L."/>
            <person name="Hacquard S."/>
            <person name="Amselem J."/>
            <person name="Cantarel B.L."/>
            <person name="Chiu R."/>
            <person name="Coutinho P.M."/>
            <person name="Feau N."/>
            <person name="Field M."/>
            <person name="Frey P."/>
            <person name="Gelhaye E."/>
            <person name="Goldberg J."/>
            <person name="Grabherr M.G."/>
            <person name="Kodira C.D."/>
            <person name="Kohler A."/>
            <person name="Kuees U."/>
            <person name="Lindquist E.A."/>
            <person name="Lucas S.M."/>
            <person name="Mago R."/>
            <person name="Mauceli E."/>
            <person name="Morin E."/>
            <person name="Murat C."/>
            <person name="Pangilinan J.L."/>
            <person name="Park R."/>
            <person name="Pearson M."/>
            <person name="Quesneville H."/>
            <person name="Rouhier N."/>
            <person name="Sakthikumar S."/>
            <person name="Salamov A.A."/>
            <person name="Schmutz J."/>
            <person name="Selles B."/>
            <person name="Shapiro H."/>
            <person name="Tanguay P."/>
            <person name="Tuskan G.A."/>
            <person name="Henrissat B."/>
            <person name="Van de Peer Y."/>
            <person name="Rouze P."/>
            <person name="Ellis J.G."/>
            <person name="Dodds P.N."/>
            <person name="Schein J.E."/>
            <person name="Zhong S."/>
            <person name="Hamelin R.C."/>
            <person name="Grigoriev I.V."/>
            <person name="Szabo L.J."/>
            <person name="Martin F."/>
        </authorList>
    </citation>
    <scope>NUCLEOTIDE SEQUENCE [LARGE SCALE GENOMIC DNA]</scope>
    <source>
        <strain evidence="7">CRL 75-36-700-3 / race SCCL</strain>
    </source>
</reference>
<evidence type="ECO:0000256" key="3">
    <source>
        <dbReference type="SAM" id="MobiDB-lite"/>
    </source>
</evidence>
<dbReference type="InParanoid" id="E3LA32"/>
<feature type="compositionally biased region" description="Low complexity" evidence="3">
    <location>
        <begin position="138"/>
        <end position="147"/>
    </location>
</feature>
<sequence>MSTLASLFKKISQPNPEEIDPEDGYHSMDARLKRTGEQDEEGNDEENEKRIGMGASQLRQKINIEQDPNQLKKYAGRLVNVHDWMNPDNGQLESDNNSQQKNDDDDVDELEDDDEDDENVGLENDQEEDEEEEEDSSRASSTSSNNNPEEEEEEAPRSQHPSNPEPDANQSKQTQTHDQPSDLIKHLQSSVKADIEKGKAVKKQLNTYDRLLAIRIGIQKPLIATNKLIEIHSQSEKQDPKEDESQPAKEEVRMALNNLLGISAQIGTLRAELMESIDGEPPRKRRKELHETDVDISKGLKESLEEADRLDKRLSPYLRTTVRKWSTKINSTTTMSKRKFSGGSTKQEENVMDQIEQLWASKEEREKLVIRSRTSKQVSNRTGLAPQTKNNGCSEDPFLGAQIFEDRDFYLSLLKDVVQTATRNQEETMMGGMNDYRSQRTHREAVDPKASKGRKIRYDVHEKLVSLMVPIQNELWTDPQKDELFGSLFGFGFETNTAPGLDQDQFSLDKSDGFKLL</sequence>
<proteinExistence type="inferred from homology"/>
<dbReference type="OrthoDB" id="5783963at2759"/>
<dbReference type="FunCoup" id="E3LA32">
    <property type="interactions" value="523"/>
</dbReference>
<feature type="compositionally biased region" description="Polar residues" evidence="3">
    <location>
        <begin position="375"/>
        <end position="392"/>
    </location>
</feature>
<evidence type="ECO:0000313" key="7">
    <source>
        <dbReference type="Proteomes" id="UP000008783"/>
    </source>
</evidence>
<evidence type="ECO:0000256" key="2">
    <source>
        <dbReference type="ARBA" id="ARBA00013850"/>
    </source>
</evidence>
<gene>
    <name evidence="6" type="ORF">PGTG_19484</name>
</gene>
<comment type="similarity">
    <text evidence="1">Belongs to the AATF family.</text>
</comment>
<dbReference type="InterPro" id="IPR039223">
    <property type="entry name" value="AATF/Bfr2"/>
</dbReference>
<dbReference type="GO" id="GO:0000462">
    <property type="term" value="P:maturation of SSU-rRNA from tricistronic rRNA transcript (SSU-rRNA, 5.8S rRNA, LSU-rRNA)"/>
    <property type="evidence" value="ECO:0000318"/>
    <property type="project" value="GO_Central"/>
</dbReference>
<feature type="region of interest" description="Disordered" evidence="3">
    <location>
        <begin position="82"/>
        <end position="182"/>
    </location>
</feature>
<reference key="1">
    <citation type="submission" date="2007-01" db="EMBL/GenBank/DDBJ databases">
        <title>The Genome Sequence of Puccinia graminis f. sp. tritici Strain CRL 75-36-700-3.</title>
        <authorList>
            <consortium name="The Broad Institute Genome Sequencing Platform"/>
            <person name="Birren B."/>
            <person name="Lander E."/>
            <person name="Galagan J."/>
            <person name="Nusbaum C."/>
            <person name="Devon K."/>
            <person name="Cuomo C."/>
            <person name="Jaffe D."/>
            <person name="Butler J."/>
            <person name="Alvarez P."/>
            <person name="Gnerre S."/>
            <person name="Grabherr M."/>
            <person name="Mauceli E."/>
            <person name="Brockman W."/>
            <person name="Young S."/>
            <person name="LaButti K."/>
            <person name="Sykes S."/>
            <person name="DeCaprio D."/>
            <person name="Crawford M."/>
            <person name="Koehrsen M."/>
            <person name="Engels R."/>
            <person name="Montgomery P."/>
            <person name="Pearson M."/>
            <person name="Howarth C."/>
            <person name="Larson L."/>
            <person name="White J."/>
            <person name="Zeng Q."/>
            <person name="Kodira C."/>
            <person name="Yandava C."/>
            <person name="Alvarado L."/>
            <person name="O'Leary S."/>
            <person name="Szabo L."/>
            <person name="Dean R."/>
            <person name="Schein J."/>
        </authorList>
    </citation>
    <scope>NUCLEOTIDE SEQUENCE</scope>
    <source>
        <strain>CRL 75-36-700-3</strain>
    </source>
</reference>
<keyword evidence="7" id="KW-1185">Reference proteome</keyword>
<dbReference type="InterPro" id="IPR025160">
    <property type="entry name" value="AATF"/>
</dbReference>
<dbReference type="GO" id="GO:0005730">
    <property type="term" value="C:nucleolus"/>
    <property type="evidence" value="ECO:0000318"/>
    <property type="project" value="GO_Central"/>
</dbReference>
<evidence type="ECO:0000313" key="6">
    <source>
        <dbReference type="EMBL" id="EFP93407.1"/>
    </source>
</evidence>
<dbReference type="Pfam" id="PF13339">
    <property type="entry name" value="AATF-Che1"/>
    <property type="match status" value="1"/>
</dbReference>
<dbReference type="Pfam" id="PF08164">
    <property type="entry name" value="TRAUB"/>
    <property type="match status" value="1"/>
</dbReference>
<dbReference type="OMA" id="INFMAPN"/>
<feature type="compositionally biased region" description="Acidic residues" evidence="3">
    <location>
        <begin position="103"/>
        <end position="135"/>
    </location>
</feature>
<evidence type="ECO:0000256" key="1">
    <source>
        <dbReference type="ARBA" id="ARBA00008966"/>
    </source>
</evidence>
<dbReference type="eggNOG" id="KOG2773">
    <property type="taxonomic scope" value="Eukaryota"/>
</dbReference>
<dbReference type="STRING" id="418459.E3LA32"/>
<feature type="domain" description="AATF leucine zipper-containing" evidence="5">
    <location>
        <begin position="194"/>
        <end position="328"/>
    </location>
</feature>
<feature type="region of interest" description="Disordered" evidence="3">
    <location>
        <begin position="1"/>
        <end position="69"/>
    </location>
</feature>
<dbReference type="GeneID" id="10537274"/>
<dbReference type="KEGG" id="pgr:PGTG_19484"/>
<evidence type="ECO:0000259" key="4">
    <source>
        <dbReference type="Pfam" id="PF08164"/>
    </source>
</evidence>
<evidence type="ECO:0000259" key="5">
    <source>
        <dbReference type="Pfam" id="PF13339"/>
    </source>
</evidence>
<dbReference type="RefSeq" id="XP_003337826.1">
    <property type="nucleotide sequence ID" value="XM_003337778.2"/>
</dbReference>
<dbReference type="PANTHER" id="PTHR15565">
    <property type="entry name" value="AATF PROTEIN APOPTOSIS ANTAGONIZING TRANSCRIPTION FACTOR"/>
    <property type="match status" value="1"/>
</dbReference>
<dbReference type="AlphaFoldDB" id="E3LA32"/>
<feature type="region of interest" description="Disordered" evidence="3">
    <location>
        <begin position="370"/>
        <end position="392"/>
    </location>
</feature>